<dbReference type="SUPFAM" id="SSF89372">
    <property type="entry name" value="Fucose-specific lectin"/>
    <property type="match status" value="1"/>
</dbReference>
<sequence length="797" mass="82868">MAGDVPVDERALIIPSGPGSASVLRAAASPDQPGRGATPPATTTSAVPTGAAGTAGTAGTTAGGPGAATPADPRGERTLHHYGRVQVLGRPRDPDTARPSATTQHQPGVRGLAALIPPADGSVVSTTGVSPGLSRAETLGLDAFRLRASSAYRQMKAERPRDGHDWDMDRPCTDVPPPRTSAPSTPAPPAALSPTATPPAPTDPSSAVGGTTSAGGTSPLGTAATGTAVRATSSNGAIGDGAIGDGAIGDGASNGQLPSSGAAGVPTSSRLEGSVAVGLILVEGPTADLQFTAAERTKVVAEVQNGLSWYATTNPAADLAFHYDIQIVRLSVAANPNATDLEALWRDPTMDRLGHKPNFDGVYDYVDALRGRLQTTWAYCAFFTKYPVGYFAYSSIGGPRIVMSYENDGWGPDNIDRVFTHETGHIFGAPDEYGGAGCDCGGEWGVFHAPNGNCDSCASAPVDCLMRSNSFALCRYTPSQLGWGRGVTGNPVLIQSKGLGRTGNFEVLVPSVFAGLTHVWRDNDVTSYPWRDPWQTAQSLGPVDAVSMVQSTLASPGPLEVVVRVGDGLQFLWRESTGMFAWHAPVPIASGQGVRGVPSLVQSRLGAKGNFELLVPAADVGLVHLWRNHDVQGFPWSSPTRFGANLGKVDAVSLIHGTLGGGTGMLEAVVRVGSRLVHLTRDNTAVWRTGPTFGEGVAGNPALIQSTFSGGARNFEVVVPSTGGGLIHYYRNNGASTPFWSGPRPFAPSLGRVDAVSMIQSNFDGHLEVLARVGDELHMIWRSSGPTATWSTPRRVF</sequence>
<dbReference type="EMBL" id="JALKFT010000007">
    <property type="protein sequence ID" value="MCK9876026.1"/>
    <property type="molecule type" value="Genomic_DNA"/>
</dbReference>
<feature type="region of interest" description="Disordered" evidence="1">
    <location>
        <begin position="155"/>
        <end position="228"/>
    </location>
</feature>
<dbReference type="Proteomes" id="UP001201873">
    <property type="component" value="Unassembled WGS sequence"/>
</dbReference>
<accession>A0ABT0JWU9</accession>
<dbReference type="RefSeq" id="WP_248824384.1">
    <property type="nucleotide sequence ID" value="NZ_JALKFT010000007.1"/>
</dbReference>
<evidence type="ECO:0000313" key="4">
    <source>
        <dbReference type="Proteomes" id="UP001201873"/>
    </source>
</evidence>
<organism evidence="3 4">
    <name type="scientific">Frankia umida</name>
    <dbReference type="NCBI Taxonomy" id="573489"/>
    <lineage>
        <taxon>Bacteria</taxon>
        <taxon>Bacillati</taxon>
        <taxon>Actinomycetota</taxon>
        <taxon>Actinomycetes</taxon>
        <taxon>Frankiales</taxon>
        <taxon>Frankiaceae</taxon>
        <taxon>Frankia</taxon>
    </lineage>
</organism>
<feature type="compositionally biased region" description="Basic and acidic residues" evidence="1">
    <location>
        <begin position="155"/>
        <end position="172"/>
    </location>
</feature>
<feature type="domain" description="PLL-like beta propeller" evidence="2">
    <location>
        <begin position="517"/>
        <end position="791"/>
    </location>
</feature>
<dbReference type="Pfam" id="PF26607">
    <property type="entry name" value="DUF8189"/>
    <property type="match status" value="1"/>
</dbReference>
<feature type="region of interest" description="Disordered" evidence="1">
    <location>
        <begin position="1"/>
        <end position="109"/>
    </location>
</feature>
<name>A0ABT0JWU9_9ACTN</name>
<evidence type="ECO:0000256" key="1">
    <source>
        <dbReference type="SAM" id="MobiDB-lite"/>
    </source>
</evidence>
<dbReference type="SUPFAM" id="SSF55486">
    <property type="entry name" value="Metalloproteases ('zincins'), catalytic domain"/>
    <property type="match status" value="1"/>
</dbReference>
<gene>
    <name evidence="3" type="ORF">MXD59_09600</name>
</gene>
<keyword evidence="4" id="KW-1185">Reference proteome</keyword>
<dbReference type="InterPro" id="IPR058502">
    <property type="entry name" value="PLL-like_beta-prop"/>
</dbReference>
<protein>
    <recommendedName>
        <fullName evidence="2">PLL-like beta propeller domain-containing protein</fullName>
    </recommendedName>
</protein>
<feature type="compositionally biased region" description="Low complexity" evidence="1">
    <location>
        <begin position="33"/>
        <end position="60"/>
    </location>
</feature>
<evidence type="ECO:0000259" key="2">
    <source>
        <dbReference type="Pfam" id="PF26607"/>
    </source>
</evidence>
<proteinExistence type="predicted"/>
<evidence type="ECO:0000313" key="3">
    <source>
        <dbReference type="EMBL" id="MCK9876026.1"/>
    </source>
</evidence>
<comment type="caution">
    <text evidence="3">The sequence shown here is derived from an EMBL/GenBank/DDBJ whole genome shotgun (WGS) entry which is preliminary data.</text>
</comment>
<feature type="compositionally biased region" description="Pro residues" evidence="1">
    <location>
        <begin position="174"/>
        <end position="202"/>
    </location>
</feature>
<feature type="compositionally biased region" description="Low complexity" evidence="1">
    <location>
        <begin position="203"/>
        <end position="228"/>
    </location>
</feature>
<reference evidence="3 4" key="1">
    <citation type="submission" date="2022-04" db="EMBL/GenBank/DDBJ databases">
        <title>Genome diversity in the genus Frankia.</title>
        <authorList>
            <person name="Carlos-Shanley C."/>
            <person name="Hahn D."/>
        </authorList>
    </citation>
    <scope>NUCLEOTIDE SEQUENCE [LARGE SCALE GENOMIC DNA]</scope>
    <source>
        <strain evidence="3 4">Ag45/Mut15</strain>
    </source>
</reference>